<dbReference type="Proteomes" id="UP000655225">
    <property type="component" value="Unassembled WGS sequence"/>
</dbReference>
<gene>
    <name evidence="13" type="ORF">HHK36_032179</name>
</gene>
<dbReference type="OrthoDB" id="1056333at2759"/>
<evidence type="ECO:0000256" key="5">
    <source>
        <dbReference type="ARBA" id="ARBA00022692"/>
    </source>
</evidence>
<keyword evidence="14" id="KW-1185">Reference proteome</keyword>
<evidence type="ECO:0000256" key="11">
    <source>
        <dbReference type="SAM" id="MobiDB-lite"/>
    </source>
</evidence>
<dbReference type="PANTHER" id="PTHR32409:SF3">
    <property type="entry name" value="MITOCHONDRIAL IMPORT RECEPTOR SUBUNIT TOM20-1-RELATED"/>
    <property type="match status" value="1"/>
</dbReference>
<evidence type="ECO:0000256" key="9">
    <source>
        <dbReference type="ARBA" id="ARBA00023128"/>
    </source>
</evidence>
<dbReference type="GO" id="GO:0015031">
    <property type="term" value="P:protein transport"/>
    <property type="evidence" value="ECO:0007669"/>
    <property type="project" value="UniProtKB-KW"/>
</dbReference>
<dbReference type="AlphaFoldDB" id="A0A834Y8D0"/>
<evidence type="ECO:0000313" key="14">
    <source>
        <dbReference type="Proteomes" id="UP000655225"/>
    </source>
</evidence>
<evidence type="ECO:0000256" key="10">
    <source>
        <dbReference type="ARBA" id="ARBA00023136"/>
    </source>
</evidence>
<dbReference type="Gene3D" id="1.25.40.10">
    <property type="entry name" value="Tetratricopeptide repeat domain"/>
    <property type="match status" value="2"/>
</dbReference>
<keyword evidence="6" id="KW-1000">Mitochondrion outer membrane</keyword>
<accession>A0A834Y8D0</accession>
<evidence type="ECO:0000256" key="2">
    <source>
        <dbReference type="ARBA" id="ARBA00004572"/>
    </source>
</evidence>
<name>A0A834Y8D0_TETSI</name>
<reference evidence="13 14" key="1">
    <citation type="submission" date="2020-04" db="EMBL/GenBank/DDBJ databases">
        <title>Plant Genome Project.</title>
        <authorList>
            <person name="Zhang R.-G."/>
        </authorList>
    </citation>
    <scope>NUCLEOTIDE SEQUENCE [LARGE SCALE GENOMIC DNA]</scope>
    <source>
        <strain evidence="13">YNK0</strain>
        <tissue evidence="13">Leaf</tissue>
    </source>
</reference>
<comment type="caution">
    <text evidence="13">The sequence shown here is derived from an EMBL/GenBank/DDBJ whole genome shotgun (WGS) entry which is preliminary data.</text>
</comment>
<evidence type="ECO:0000256" key="6">
    <source>
        <dbReference type="ARBA" id="ARBA00022787"/>
    </source>
</evidence>
<dbReference type="SUPFAM" id="SSF48452">
    <property type="entry name" value="TPR-like"/>
    <property type="match status" value="1"/>
</dbReference>
<evidence type="ECO:0000256" key="3">
    <source>
        <dbReference type="ARBA" id="ARBA00005792"/>
    </source>
</evidence>
<dbReference type="InterPro" id="IPR010547">
    <property type="entry name" value="TOM20_imprt_rcpt"/>
</dbReference>
<dbReference type="InterPro" id="IPR011990">
    <property type="entry name" value="TPR-like_helical_dom_sf"/>
</dbReference>
<comment type="function">
    <text evidence="1">Central component of the receptor complex responsible for the recognition and translocation of cytosolically synthesized mitochondrial preproteins. Together with TOM22 functions as the transit peptide receptor at the surface of the mitochondrion outer membrane and facilitates the movement of preproteins into the translocation pore.</text>
</comment>
<evidence type="ECO:0000256" key="8">
    <source>
        <dbReference type="ARBA" id="ARBA00022989"/>
    </source>
</evidence>
<feature type="region of interest" description="Disordered" evidence="11">
    <location>
        <begin position="500"/>
        <end position="519"/>
    </location>
</feature>
<keyword evidence="5 12" id="KW-0812">Transmembrane</keyword>
<dbReference type="PANTHER" id="PTHR32409">
    <property type="entry name" value="MITOCHONDRIAL IMPORT RECEPTOR SUBUNIT TOM20-1-RELATED"/>
    <property type="match status" value="1"/>
</dbReference>
<evidence type="ECO:0000313" key="13">
    <source>
        <dbReference type="EMBL" id="KAF8369798.1"/>
    </source>
</evidence>
<sequence length="556" mass="60689">MEPANDLDRLLFFEHARKTAETTYASNPLDADVQPDEMGRSSARVIAIPKRPGFEEDDERCVIFMLYLYAISKLEDALLIDPKKHDTLWCLGNAHTSHAFLTPDLDEAKGYFDKASQYFEQAVNEDPGNELYIKSLEVTAKVLSRWKELRAASQENEVQSVLESDLGGLGGSNRKKGASGAILKEDKQLSGVIGNSNPILKSRAKHKFRKRNLLRSERRRKLKIWRRKMSIVGEQDSVDRHDSLAGRSLSSTPGSRPVQESNFRAQAYKGPSGEELFVEGLSNRRPEVGPQGVFIRARSKLLEGSVDPACPDGLGLERRSYTEGDLGLVDVGRRRSQSLGEGREGASGEISAVAAECSVSTGRLELGELEQRGACVSGCSLGDRSIRGSGRGEDTVISDDRVDSGEVVAEFALDSTMAARETDGNGAMFSAEGHREDDSESGASEVPSGDFKQVAEVVREAIPSEELKGADNRPSRVLKSLLIPFFKAPELHMEIHKHGFSQQTMGGGSSTTSNAKSSKKKSSDLKYDIFGWVILAVGIVAWVGMAKSHVPPPPPR</sequence>
<evidence type="ECO:0000256" key="7">
    <source>
        <dbReference type="ARBA" id="ARBA00022927"/>
    </source>
</evidence>
<feature type="region of interest" description="Disordered" evidence="11">
    <location>
        <begin position="236"/>
        <end position="262"/>
    </location>
</feature>
<proteinExistence type="inferred from homology"/>
<keyword evidence="4" id="KW-0813">Transport</keyword>
<comment type="subcellular location">
    <subcellularLocation>
        <location evidence="2">Mitochondrion outer membrane</location>
        <topology evidence="2">Single-pass membrane protein</topology>
    </subcellularLocation>
</comment>
<evidence type="ECO:0000256" key="12">
    <source>
        <dbReference type="SAM" id="Phobius"/>
    </source>
</evidence>
<dbReference type="EMBL" id="JABCRI010000499">
    <property type="protein sequence ID" value="KAF8369798.1"/>
    <property type="molecule type" value="Genomic_DNA"/>
</dbReference>
<feature type="transmembrane region" description="Helical" evidence="12">
    <location>
        <begin position="529"/>
        <end position="546"/>
    </location>
</feature>
<keyword evidence="7" id="KW-0653">Protein transport</keyword>
<keyword evidence="10 12" id="KW-0472">Membrane</keyword>
<evidence type="ECO:0000256" key="4">
    <source>
        <dbReference type="ARBA" id="ARBA00022448"/>
    </source>
</evidence>
<organism evidence="13 14">
    <name type="scientific">Tetracentron sinense</name>
    <name type="common">Spur-leaf</name>
    <dbReference type="NCBI Taxonomy" id="13715"/>
    <lineage>
        <taxon>Eukaryota</taxon>
        <taxon>Viridiplantae</taxon>
        <taxon>Streptophyta</taxon>
        <taxon>Embryophyta</taxon>
        <taxon>Tracheophyta</taxon>
        <taxon>Spermatophyta</taxon>
        <taxon>Magnoliopsida</taxon>
        <taxon>Trochodendrales</taxon>
        <taxon>Trochodendraceae</taxon>
        <taxon>Tetracentron</taxon>
    </lineage>
</organism>
<protein>
    <submittedName>
        <fullName evidence="13">Uncharacterized protein</fullName>
    </submittedName>
</protein>
<dbReference type="Pfam" id="PF06552">
    <property type="entry name" value="TOM20_plant"/>
    <property type="match status" value="2"/>
</dbReference>
<feature type="compositionally biased region" description="Polar residues" evidence="11">
    <location>
        <begin position="248"/>
        <end position="262"/>
    </location>
</feature>
<comment type="similarity">
    <text evidence="3">Belongs to the Tom20 family.</text>
</comment>
<dbReference type="GO" id="GO:0045040">
    <property type="term" value="P:protein insertion into mitochondrial outer membrane"/>
    <property type="evidence" value="ECO:0007669"/>
    <property type="project" value="InterPro"/>
</dbReference>
<keyword evidence="9" id="KW-0496">Mitochondrion</keyword>
<dbReference type="GO" id="GO:0005742">
    <property type="term" value="C:mitochondrial outer membrane translocase complex"/>
    <property type="evidence" value="ECO:0007669"/>
    <property type="project" value="InterPro"/>
</dbReference>
<evidence type="ECO:0000256" key="1">
    <source>
        <dbReference type="ARBA" id="ARBA00003450"/>
    </source>
</evidence>
<keyword evidence="8 12" id="KW-1133">Transmembrane helix</keyword>
<feature type="region of interest" description="Disordered" evidence="11">
    <location>
        <begin position="427"/>
        <end position="450"/>
    </location>
</feature>